<evidence type="ECO:0000256" key="8">
    <source>
        <dbReference type="ARBA" id="ARBA00022989"/>
    </source>
</evidence>
<evidence type="ECO:0000256" key="6">
    <source>
        <dbReference type="ARBA" id="ARBA00022692"/>
    </source>
</evidence>
<evidence type="ECO:0000256" key="3">
    <source>
        <dbReference type="ARBA" id="ARBA00022448"/>
    </source>
</evidence>
<keyword evidence="9 11" id="KW-0472">Membrane</keyword>
<dbReference type="InterPro" id="IPR051045">
    <property type="entry name" value="TonB-dependent_transducer"/>
</dbReference>
<sequence>MKSKLQYPAYELTSKPPSVLVLAHSYHKSIIVLLVIALHLIGLWFLSHFIEPYTLAASPKVNALKVRFVSLAPSENPSHHTTAQSPIAQPPRQQHLKKESAPLATQHSAETIEQKIFTSQNATNTVQKKQPSQKDHSVASQSTQTVAVQSVESKAFKQQAQTDQQSTAVNENQQMHKAQSEENQSRPSGVEKPAVQRELSRAAESQVERDEPIQVSQVDVLSFGKFNYDDRELRQQTRIVELRLRINENGQPIDIQLKQSSGIASLDERVLNAARQSKFKPYKVNGRAVAIVVDFPVQLKLSRDSR</sequence>
<feature type="transmembrane region" description="Helical" evidence="11">
    <location>
        <begin position="30"/>
        <end position="50"/>
    </location>
</feature>
<dbReference type="PROSITE" id="PS52015">
    <property type="entry name" value="TONB_CTD"/>
    <property type="match status" value="1"/>
</dbReference>
<evidence type="ECO:0000256" key="1">
    <source>
        <dbReference type="ARBA" id="ARBA00004383"/>
    </source>
</evidence>
<dbReference type="InterPro" id="IPR006260">
    <property type="entry name" value="TonB/TolA_C"/>
</dbReference>
<gene>
    <name evidence="13" type="ORF">F934_01428</name>
</gene>
<dbReference type="PANTHER" id="PTHR33446">
    <property type="entry name" value="PROTEIN TONB-RELATED"/>
    <property type="match status" value="1"/>
</dbReference>
<organism evidence="13 14">
    <name type="scientific">Acinetobacter beijerinckii ANC 3835</name>
    <dbReference type="NCBI Taxonomy" id="1217649"/>
    <lineage>
        <taxon>Bacteria</taxon>
        <taxon>Pseudomonadati</taxon>
        <taxon>Pseudomonadota</taxon>
        <taxon>Gammaproteobacteria</taxon>
        <taxon>Moraxellales</taxon>
        <taxon>Moraxellaceae</taxon>
        <taxon>Acinetobacter</taxon>
    </lineage>
</organism>
<accession>N9E3G3</accession>
<evidence type="ECO:0000313" key="14">
    <source>
        <dbReference type="Proteomes" id="UP000018417"/>
    </source>
</evidence>
<feature type="region of interest" description="Disordered" evidence="10">
    <location>
        <begin position="157"/>
        <end position="211"/>
    </location>
</feature>
<feature type="compositionally biased region" description="Basic and acidic residues" evidence="10">
    <location>
        <begin position="194"/>
        <end position="211"/>
    </location>
</feature>
<dbReference type="EMBL" id="APQK01000012">
    <property type="protein sequence ID" value="ENW04697.1"/>
    <property type="molecule type" value="Genomic_DNA"/>
</dbReference>
<evidence type="ECO:0000256" key="5">
    <source>
        <dbReference type="ARBA" id="ARBA00022519"/>
    </source>
</evidence>
<protein>
    <recommendedName>
        <fullName evidence="12">TonB C-terminal domain-containing protein</fullName>
    </recommendedName>
</protein>
<dbReference type="Pfam" id="PF03544">
    <property type="entry name" value="TonB_C"/>
    <property type="match status" value="1"/>
</dbReference>
<keyword evidence="7" id="KW-0653">Protein transport</keyword>
<feature type="region of interest" description="Disordered" evidence="10">
    <location>
        <begin position="122"/>
        <end position="145"/>
    </location>
</feature>
<feature type="domain" description="TonB C-terminal" evidence="12">
    <location>
        <begin position="212"/>
        <end position="306"/>
    </location>
</feature>
<evidence type="ECO:0000256" key="7">
    <source>
        <dbReference type="ARBA" id="ARBA00022927"/>
    </source>
</evidence>
<feature type="compositionally biased region" description="Polar residues" evidence="10">
    <location>
        <begin position="74"/>
        <end position="87"/>
    </location>
</feature>
<keyword evidence="4" id="KW-1003">Cell membrane</keyword>
<dbReference type="GO" id="GO:0055085">
    <property type="term" value="P:transmembrane transport"/>
    <property type="evidence" value="ECO:0007669"/>
    <property type="project" value="InterPro"/>
</dbReference>
<feature type="compositionally biased region" description="Polar residues" evidence="10">
    <location>
        <begin position="157"/>
        <end position="177"/>
    </location>
</feature>
<evidence type="ECO:0000256" key="10">
    <source>
        <dbReference type="SAM" id="MobiDB-lite"/>
    </source>
</evidence>
<keyword evidence="8 11" id="KW-1133">Transmembrane helix</keyword>
<dbReference type="InterPro" id="IPR037682">
    <property type="entry name" value="TonB_C"/>
</dbReference>
<dbReference type="HOGENOM" id="CLU_914085_0_0_6"/>
<feature type="region of interest" description="Disordered" evidence="10">
    <location>
        <begin position="74"/>
        <end position="107"/>
    </location>
</feature>
<dbReference type="RefSeq" id="WP_005053439.1">
    <property type="nucleotide sequence ID" value="NZ_KB849759.1"/>
</dbReference>
<name>N9E3G3_9GAMM</name>
<dbReference type="PATRIC" id="fig|1217649.3.peg.1364"/>
<evidence type="ECO:0000256" key="2">
    <source>
        <dbReference type="ARBA" id="ARBA00006555"/>
    </source>
</evidence>
<evidence type="ECO:0000256" key="9">
    <source>
        <dbReference type="ARBA" id="ARBA00023136"/>
    </source>
</evidence>
<proteinExistence type="inferred from homology"/>
<comment type="caution">
    <text evidence="13">The sequence shown here is derived from an EMBL/GenBank/DDBJ whole genome shotgun (WGS) entry which is preliminary data.</text>
</comment>
<evidence type="ECO:0000256" key="11">
    <source>
        <dbReference type="SAM" id="Phobius"/>
    </source>
</evidence>
<dbReference type="GO" id="GO:0005886">
    <property type="term" value="C:plasma membrane"/>
    <property type="evidence" value="ECO:0007669"/>
    <property type="project" value="UniProtKB-SubCell"/>
</dbReference>
<dbReference type="Proteomes" id="UP000018417">
    <property type="component" value="Unassembled WGS sequence"/>
</dbReference>
<dbReference type="AlphaFoldDB" id="N9E3G3"/>
<keyword evidence="5" id="KW-0997">Cell inner membrane</keyword>
<dbReference type="OrthoDB" id="6712092at2"/>
<reference evidence="13 14" key="1">
    <citation type="submission" date="2013-02" db="EMBL/GenBank/DDBJ databases">
        <title>The Genome Sequence of Acinetobacter beijerinckii ANC 3835.</title>
        <authorList>
            <consortium name="The Broad Institute Genome Sequencing Platform"/>
            <consortium name="The Broad Institute Genome Sequencing Center for Infectious Disease"/>
            <person name="Cerqueira G."/>
            <person name="Feldgarden M."/>
            <person name="Courvalin P."/>
            <person name="Perichon B."/>
            <person name="Grillot-Courvalin C."/>
            <person name="Clermont D."/>
            <person name="Rocha E."/>
            <person name="Yoon E.-J."/>
            <person name="Nemec A."/>
            <person name="Walker B."/>
            <person name="Young S.K."/>
            <person name="Zeng Q."/>
            <person name="Gargeya S."/>
            <person name="Fitzgerald M."/>
            <person name="Haas B."/>
            <person name="Abouelleil A."/>
            <person name="Alvarado L."/>
            <person name="Arachchi H.M."/>
            <person name="Berlin A.M."/>
            <person name="Chapman S.B."/>
            <person name="Dewar J."/>
            <person name="Goldberg J."/>
            <person name="Griggs A."/>
            <person name="Gujja S."/>
            <person name="Hansen M."/>
            <person name="Howarth C."/>
            <person name="Imamovic A."/>
            <person name="Larimer J."/>
            <person name="McCowan C."/>
            <person name="Murphy C."/>
            <person name="Neiman D."/>
            <person name="Pearson M."/>
            <person name="Priest M."/>
            <person name="Roberts A."/>
            <person name="Saif S."/>
            <person name="Shea T."/>
            <person name="Sisk P."/>
            <person name="Sykes S."/>
            <person name="Wortman J."/>
            <person name="Nusbaum C."/>
            <person name="Birren B."/>
        </authorList>
    </citation>
    <scope>NUCLEOTIDE SEQUENCE [LARGE SCALE GENOMIC DNA]</scope>
    <source>
        <strain evidence="13 14">ANC 3835</strain>
    </source>
</reference>
<comment type="similarity">
    <text evidence="2">Belongs to the TonB family.</text>
</comment>
<dbReference type="GO" id="GO:0015031">
    <property type="term" value="P:protein transport"/>
    <property type="evidence" value="ECO:0007669"/>
    <property type="project" value="UniProtKB-KW"/>
</dbReference>
<dbReference type="SUPFAM" id="SSF74653">
    <property type="entry name" value="TolA/TonB C-terminal domain"/>
    <property type="match status" value="1"/>
</dbReference>
<comment type="subcellular location">
    <subcellularLocation>
        <location evidence="1">Cell inner membrane</location>
        <topology evidence="1">Single-pass membrane protein</topology>
        <orientation evidence="1">Periplasmic side</orientation>
    </subcellularLocation>
</comment>
<dbReference type="Gene3D" id="3.30.1150.10">
    <property type="match status" value="1"/>
</dbReference>
<evidence type="ECO:0000313" key="13">
    <source>
        <dbReference type="EMBL" id="ENW04697.1"/>
    </source>
</evidence>
<evidence type="ECO:0000259" key="12">
    <source>
        <dbReference type="PROSITE" id="PS52015"/>
    </source>
</evidence>
<dbReference type="NCBIfam" id="TIGR01352">
    <property type="entry name" value="tonB_Cterm"/>
    <property type="match status" value="1"/>
</dbReference>
<keyword evidence="3" id="KW-0813">Transport</keyword>
<evidence type="ECO:0000256" key="4">
    <source>
        <dbReference type="ARBA" id="ARBA00022475"/>
    </source>
</evidence>
<keyword evidence="6 11" id="KW-0812">Transmembrane</keyword>